<comment type="similarity">
    <text evidence="1 2">Belongs to the UPF0102 family.</text>
</comment>
<dbReference type="Proteomes" id="UP000530564">
    <property type="component" value="Unassembled WGS sequence"/>
</dbReference>
<dbReference type="RefSeq" id="WP_183770677.1">
    <property type="nucleotide sequence ID" value="NZ_JACIDK010000002.1"/>
</dbReference>
<dbReference type="InterPro" id="IPR011856">
    <property type="entry name" value="tRNA_endonuc-like_dom_sf"/>
</dbReference>
<dbReference type="NCBIfam" id="NF009151">
    <property type="entry name" value="PRK12497.1-5"/>
    <property type="match status" value="1"/>
</dbReference>
<dbReference type="InterPro" id="IPR011335">
    <property type="entry name" value="Restrct_endonuc-II-like"/>
</dbReference>
<keyword evidence="3" id="KW-0255">Endonuclease</keyword>
<organism evidence="3 4">
    <name type="scientific">Phenylobacterium haematophilum</name>
    <dbReference type="NCBI Taxonomy" id="98513"/>
    <lineage>
        <taxon>Bacteria</taxon>
        <taxon>Pseudomonadati</taxon>
        <taxon>Pseudomonadota</taxon>
        <taxon>Alphaproteobacteria</taxon>
        <taxon>Caulobacterales</taxon>
        <taxon>Caulobacteraceae</taxon>
        <taxon>Phenylobacterium</taxon>
    </lineage>
</organism>
<dbReference type="Pfam" id="PF02021">
    <property type="entry name" value="UPF0102"/>
    <property type="match status" value="1"/>
</dbReference>
<dbReference type="GO" id="GO:0003676">
    <property type="term" value="F:nucleic acid binding"/>
    <property type="evidence" value="ECO:0007669"/>
    <property type="project" value="InterPro"/>
</dbReference>
<dbReference type="InterPro" id="IPR003509">
    <property type="entry name" value="UPF0102_YraN-like"/>
</dbReference>
<evidence type="ECO:0000256" key="1">
    <source>
        <dbReference type="ARBA" id="ARBA00006738"/>
    </source>
</evidence>
<name>A0A839ZWP8_9CAUL</name>
<dbReference type="HAMAP" id="MF_00048">
    <property type="entry name" value="UPF0102"/>
    <property type="match status" value="1"/>
</dbReference>
<evidence type="ECO:0000313" key="3">
    <source>
        <dbReference type="EMBL" id="MBB3890478.1"/>
    </source>
</evidence>
<dbReference type="Gene3D" id="3.40.1350.10">
    <property type="match status" value="1"/>
</dbReference>
<comment type="caution">
    <text evidence="3">The sequence shown here is derived from an EMBL/GenBank/DDBJ whole genome shotgun (WGS) entry which is preliminary data.</text>
</comment>
<keyword evidence="3" id="KW-0378">Hydrolase</keyword>
<dbReference type="AlphaFoldDB" id="A0A839ZWP8"/>
<accession>A0A839ZWP8</accession>
<sequence>MNRVRQARGAAARTAGRRAEAWAALWLMAKGYRILGFRLRTPQGEIDLLAQRGKVLAVVEVKQRTTLEAALEAVTETQRDRLRRAGRAIAARRPSLQNMAVRLDLIALAPGRLPVHSPDAWKGA</sequence>
<keyword evidence="3" id="KW-0540">Nuclease</keyword>
<reference evidence="3 4" key="1">
    <citation type="submission" date="2020-08" db="EMBL/GenBank/DDBJ databases">
        <title>Genomic Encyclopedia of Type Strains, Phase IV (KMG-IV): sequencing the most valuable type-strain genomes for metagenomic binning, comparative biology and taxonomic classification.</title>
        <authorList>
            <person name="Goeker M."/>
        </authorList>
    </citation>
    <scope>NUCLEOTIDE SEQUENCE [LARGE SCALE GENOMIC DNA]</scope>
    <source>
        <strain evidence="3 4">DSM 21793</strain>
    </source>
</reference>
<dbReference type="EMBL" id="JACIDK010000002">
    <property type="protein sequence ID" value="MBB3890478.1"/>
    <property type="molecule type" value="Genomic_DNA"/>
</dbReference>
<dbReference type="PANTHER" id="PTHR34039:SF1">
    <property type="entry name" value="UPF0102 PROTEIN YRAN"/>
    <property type="match status" value="1"/>
</dbReference>
<proteinExistence type="inferred from homology"/>
<protein>
    <recommendedName>
        <fullName evidence="2">UPF0102 protein GGQ61_001195</fullName>
    </recommendedName>
</protein>
<dbReference type="SUPFAM" id="SSF52980">
    <property type="entry name" value="Restriction endonuclease-like"/>
    <property type="match status" value="1"/>
</dbReference>
<gene>
    <name evidence="3" type="ORF">GGQ61_001195</name>
</gene>
<dbReference type="GO" id="GO:0004519">
    <property type="term" value="F:endonuclease activity"/>
    <property type="evidence" value="ECO:0007669"/>
    <property type="project" value="UniProtKB-KW"/>
</dbReference>
<dbReference type="PANTHER" id="PTHR34039">
    <property type="entry name" value="UPF0102 PROTEIN YRAN"/>
    <property type="match status" value="1"/>
</dbReference>
<keyword evidence="4" id="KW-1185">Reference proteome</keyword>
<evidence type="ECO:0000313" key="4">
    <source>
        <dbReference type="Proteomes" id="UP000530564"/>
    </source>
</evidence>
<evidence type="ECO:0000256" key="2">
    <source>
        <dbReference type="HAMAP-Rule" id="MF_00048"/>
    </source>
</evidence>